<proteinExistence type="predicted"/>
<dbReference type="AlphaFoldDB" id="A0A5C1QMY2"/>
<gene>
    <name evidence="1" type="ORF">EXM22_07955</name>
</gene>
<protein>
    <submittedName>
        <fullName evidence="1">Uncharacterized protein</fullName>
    </submittedName>
</protein>
<dbReference type="KEGG" id="ock:EXM22_07955"/>
<reference evidence="1 2" key="1">
    <citation type="submission" date="2019-02" db="EMBL/GenBank/DDBJ databases">
        <title>Complete Genome Sequence and Methylome Analysis of free living Spirochaetas.</title>
        <authorList>
            <person name="Fomenkov A."/>
            <person name="Dubinina G."/>
            <person name="Leshcheva N."/>
            <person name="Mikheeva N."/>
            <person name="Grabovich M."/>
            <person name="Vincze T."/>
            <person name="Roberts R.J."/>
        </authorList>
    </citation>
    <scope>NUCLEOTIDE SEQUENCE [LARGE SCALE GENOMIC DNA]</scope>
    <source>
        <strain evidence="1 2">K2</strain>
    </source>
</reference>
<dbReference type="RefSeq" id="WP_149486006.1">
    <property type="nucleotide sequence ID" value="NZ_CP036150.1"/>
</dbReference>
<organism evidence="1 2">
    <name type="scientific">Oceanispirochaeta crateris</name>
    <dbReference type="NCBI Taxonomy" id="2518645"/>
    <lineage>
        <taxon>Bacteria</taxon>
        <taxon>Pseudomonadati</taxon>
        <taxon>Spirochaetota</taxon>
        <taxon>Spirochaetia</taxon>
        <taxon>Spirochaetales</taxon>
        <taxon>Spirochaetaceae</taxon>
        <taxon>Oceanispirochaeta</taxon>
    </lineage>
</organism>
<dbReference type="Proteomes" id="UP000324209">
    <property type="component" value="Chromosome"/>
</dbReference>
<dbReference type="EMBL" id="CP036150">
    <property type="protein sequence ID" value="QEN07926.1"/>
    <property type="molecule type" value="Genomic_DNA"/>
</dbReference>
<accession>A0A5C1QMY2</accession>
<dbReference type="OrthoDB" id="9786220at2"/>
<keyword evidence="2" id="KW-1185">Reference proteome</keyword>
<evidence type="ECO:0000313" key="2">
    <source>
        <dbReference type="Proteomes" id="UP000324209"/>
    </source>
</evidence>
<name>A0A5C1QMY2_9SPIO</name>
<evidence type="ECO:0000313" key="1">
    <source>
        <dbReference type="EMBL" id="QEN07926.1"/>
    </source>
</evidence>
<sequence length="171" mass="18886">MYENLMAENRVSLLEQEQHGVVGMEGALKSVDAEVIGLKSKIASVKEKIIMLRTKLQADVITPAIAQKEKMILDAKIIAAEIRGEEEALIDQLKETIRILKTQGEQGAVTYLIDNFKELIVLFAETLTLFDVVKVSVITGMEGSHQPISAIHPHAADTMKNDLLDSLFKTT</sequence>